<accession>A0ABP0FZZ4</accession>
<protein>
    <recommendedName>
        <fullName evidence="4">Armadillo repeat-containing protein 2</fullName>
    </recommendedName>
</protein>
<feature type="region of interest" description="Disordered" evidence="1">
    <location>
        <begin position="1"/>
        <end position="30"/>
    </location>
</feature>
<dbReference type="InterPro" id="IPR011989">
    <property type="entry name" value="ARM-like"/>
</dbReference>
<proteinExistence type="predicted"/>
<dbReference type="SUPFAM" id="SSF48371">
    <property type="entry name" value="ARM repeat"/>
    <property type="match status" value="1"/>
</dbReference>
<evidence type="ECO:0000256" key="1">
    <source>
        <dbReference type="SAM" id="MobiDB-lite"/>
    </source>
</evidence>
<dbReference type="PANTHER" id="PTHR21356:SF1">
    <property type="entry name" value="ARMADILLO REPEAT-CONTAINING PROTEIN 2"/>
    <property type="match status" value="1"/>
</dbReference>
<feature type="compositionally biased region" description="Polar residues" evidence="1">
    <location>
        <begin position="14"/>
        <end position="30"/>
    </location>
</feature>
<name>A0ABP0FZZ4_CLALP</name>
<feature type="region of interest" description="Disordered" evidence="1">
    <location>
        <begin position="45"/>
        <end position="94"/>
    </location>
</feature>
<dbReference type="Proteomes" id="UP001642483">
    <property type="component" value="Unassembled WGS sequence"/>
</dbReference>
<dbReference type="Gene3D" id="1.25.10.10">
    <property type="entry name" value="Leucine-rich Repeat Variant"/>
    <property type="match status" value="2"/>
</dbReference>
<dbReference type="InterPro" id="IPR038905">
    <property type="entry name" value="ARMC2"/>
</dbReference>
<comment type="caution">
    <text evidence="2">The sequence shown here is derived from an EMBL/GenBank/DDBJ whole genome shotgun (WGS) entry which is preliminary data.</text>
</comment>
<organism evidence="2 3">
    <name type="scientific">Clavelina lepadiformis</name>
    <name type="common">Light-bulb sea squirt</name>
    <name type="synonym">Ascidia lepadiformis</name>
    <dbReference type="NCBI Taxonomy" id="159417"/>
    <lineage>
        <taxon>Eukaryota</taxon>
        <taxon>Metazoa</taxon>
        <taxon>Chordata</taxon>
        <taxon>Tunicata</taxon>
        <taxon>Ascidiacea</taxon>
        <taxon>Aplousobranchia</taxon>
        <taxon>Clavelinidae</taxon>
        <taxon>Clavelina</taxon>
    </lineage>
</organism>
<sequence>MDPFERPRNKKGKSNNSITNPVQLNRPSSSEIIKDAKRWYEVQKSLTSKRPITPLVQARSLYNGPQKPDSGSRPPSAVSLGPQTFDTNDAPMSARSVRKSRLAPISHLPNVPAAPLMKPGSTPTKAEIRKIGSAPVSSNAPMKAVHGEVVGVDRQRSFAGDGSAAVRYHPTPPMRPRSQKEAPKFKEISSNIPRKQESLRSATSSESIPSNQSSASSSGQATNDAETAEEALYWNQSVLPHIEQLQELHTEKNTVQLCKSCDQLYAALRNGFCFERMSSRRKTSLLTELYRLLRSGSSELDILCARIVLEVGVRNKNLSNVCKLVYQICRDKKFDDLFIKYQMISPMLDVLRDVVNPISKYENYEAFLYLNGGLKFLSDNKLIANIMYTSNGIGILVQFLNTTIGALDIADDVKKAHKFAESIFVQVCLTFRNLMNMDYKAQQSMSAIPTLATIIRNLRSEQELTWILSRIFSKLSMYSLSVNHFLAERSWPELFLSTLHKFSSLPEIVVHLALALGDLTAQNDQARKELFEHKSQYGPKGSSVSSCVEEMLKLINFYCNVDPESATIKPDQAQDVLIKVVRVIAHLSIGESVGPRLASNARCVEKLLNVLETHNIEDNEELIINILTTLNNLSYYDDGLAGESSDPINNAVSANRLRLVSLLLHLLMVDNMACVAEVTRVFGNLTKHKDVRDLLQKHKIDSMMVTLLDSGDRIVVYSACGVLVNISTDKDKRSGPISEDAVSKLTDVLRDFAPTEWRIGGVACQVLWNLSTDSSFNFPNSLIELLEKLQDYNFVSAHAEEISQDQKMYNYMLLTWKEHFCEFAIPLLRRLKASVYNLIPIDRKVESDISSTESVFTTE</sequence>
<gene>
    <name evidence="2" type="ORF">CVLEPA_LOCUS15206</name>
</gene>
<feature type="compositionally biased region" description="Low complexity" evidence="1">
    <location>
        <begin position="204"/>
        <end position="218"/>
    </location>
</feature>
<evidence type="ECO:0008006" key="4">
    <source>
        <dbReference type="Google" id="ProtNLM"/>
    </source>
</evidence>
<evidence type="ECO:0000313" key="2">
    <source>
        <dbReference type="EMBL" id="CAK8684213.1"/>
    </source>
</evidence>
<feature type="compositionally biased region" description="Polar residues" evidence="1">
    <location>
        <begin position="188"/>
        <end position="203"/>
    </location>
</feature>
<feature type="region of interest" description="Disordered" evidence="1">
    <location>
        <begin position="155"/>
        <end position="226"/>
    </location>
</feature>
<reference evidence="2 3" key="1">
    <citation type="submission" date="2024-02" db="EMBL/GenBank/DDBJ databases">
        <authorList>
            <person name="Daric V."/>
            <person name="Darras S."/>
        </authorList>
    </citation>
    <scope>NUCLEOTIDE SEQUENCE [LARGE SCALE GENOMIC DNA]</scope>
</reference>
<dbReference type="EMBL" id="CAWYQH010000097">
    <property type="protein sequence ID" value="CAK8684213.1"/>
    <property type="molecule type" value="Genomic_DNA"/>
</dbReference>
<keyword evidence="3" id="KW-1185">Reference proteome</keyword>
<feature type="compositionally biased region" description="Basic and acidic residues" evidence="1">
    <location>
        <begin position="178"/>
        <end position="187"/>
    </location>
</feature>
<evidence type="ECO:0000313" key="3">
    <source>
        <dbReference type="Proteomes" id="UP001642483"/>
    </source>
</evidence>
<dbReference type="InterPro" id="IPR016024">
    <property type="entry name" value="ARM-type_fold"/>
</dbReference>
<dbReference type="PANTHER" id="PTHR21356">
    <property type="entry name" value="ARMADILLO REPEAT CONTAINING 2"/>
    <property type="match status" value="1"/>
</dbReference>